<keyword evidence="2" id="KW-0732">Signal</keyword>
<accession>A0A921NSY2</accession>
<reference evidence="3" key="1">
    <citation type="submission" date="2013-03" db="EMBL/GenBank/DDBJ databases">
        <title>Genome Sequence of the Profundibacterium mesophilum strain KAUST100406-0324T from Red Sea, a novel genus in the family Rhodobacteraceae.</title>
        <authorList>
            <person name="Essack M."/>
            <person name="Alam I."/>
            <person name="Lafi F."/>
            <person name="Alawi W."/>
            <person name="Kamanu F."/>
            <person name="Al-Suwailem A."/>
            <person name="Lee O.O."/>
            <person name="Xu Y."/>
            <person name="Bajic V."/>
            <person name="Qian P.-Y."/>
            <person name="Archer J."/>
        </authorList>
    </citation>
    <scope>NUCLEOTIDE SEQUENCE</scope>
    <source>
        <strain evidence="3">KAUST100406-0324</strain>
    </source>
</reference>
<evidence type="ECO:0000313" key="3">
    <source>
        <dbReference type="EMBL" id="KAF0677435.1"/>
    </source>
</evidence>
<dbReference type="Pfam" id="PF11376">
    <property type="entry name" value="DUF3179"/>
    <property type="match status" value="1"/>
</dbReference>
<proteinExistence type="predicted"/>
<feature type="chain" id="PRO_5036919790" description="DUF3179 domain-containing protein" evidence="2">
    <location>
        <begin position="29"/>
        <end position="345"/>
    </location>
</feature>
<comment type="caution">
    <text evidence="3">The sequence shown here is derived from an EMBL/GenBank/DDBJ whole genome shotgun (WGS) entry which is preliminary data.</text>
</comment>
<evidence type="ECO:0000256" key="2">
    <source>
        <dbReference type="SAM" id="SignalP"/>
    </source>
</evidence>
<protein>
    <recommendedName>
        <fullName evidence="5">DUF3179 domain-containing protein</fullName>
    </recommendedName>
</protein>
<organism evidence="3 4">
    <name type="scientific">Profundibacterium mesophilum KAUST100406-0324</name>
    <dbReference type="NCBI Taxonomy" id="1037889"/>
    <lineage>
        <taxon>Bacteria</taxon>
        <taxon>Pseudomonadati</taxon>
        <taxon>Pseudomonadota</taxon>
        <taxon>Alphaproteobacteria</taxon>
        <taxon>Rhodobacterales</taxon>
        <taxon>Roseobacteraceae</taxon>
        <taxon>Profundibacterium</taxon>
    </lineage>
</organism>
<dbReference type="AlphaFoldDB" id="A0A921NSY2"/>
<evidence type="ECO:0008006" key="5">
    <source>
        <dbReference type="Google" id="ProtNLM"/>
    </source>
</evidence>
<gene>
    <name evidence="3" type="ORF">PMES_00221</name>
</gene>
<sequence>MTRATRRLLAGLTAAILAAGGMTVPAGAQTSTPPPGQGAEQAIPEPPTFWRSEWPRTDFTKRDIESWTEIVSGGPGRDGIPALDDPDFLPAKDVDLPPLEPVVAVVIDGAAPRAYPLRYLTWHEIVNDTVAGIPVAVTFCPLCNSAMTFDRRVDGRVLRFGVTGKLRNSDMVMFDRETESWWQQVIGAAIVGELTGATLRPIPTWMESWERFKEREGAMVMAEPALPRAYGTNPYAGYDRSRQPFLYSGAPPPHGIKPLARVLRVGDKAWPLDRLRGQTPLREAGITIEWSAGQASALDDAVIARGRDVGMIRVRGPGGEDVVHDVMFAFAFHAFYPEGQWMLGG</sequence>
<dbReference type="RefSeq" id="WP_236549652.1">
    <property type="nucleotide sequence ID" value="NZ_APKE01000003.1"/>
</dbReference>
<feature type="region of interest" description="Disordered" evidence="1">
    <location>
        <begin position="25"/>
        <end position="45"/>
    </location>
</feature>
<evidence type="ECO:0000256" key="1">
    <source>
        <dbReference type="SAM" id="MobiDB-lite"/>
    </source>
</evidence>
<dbReference type="EMBL" id="APKE01000003">
    <property type="protein sequence ID" value="KAF0677435.1"/>
    <property type="molecule type" value="Genomic_DNA"/>
</dbReference>
<dbReference type="InterPro" id="IPR021516">
    <property type="entry name" value="DUF3179"/>
</dbReference>
<keyword evidence="4" id="KW-1185">Reference proteome</keyword>
<evidence type="ECO:0000313" key="4">
    <source>
        <dbReference type="Proteomes" id="UP000698242"/>
    </source>
</evidence>
<dbReference type="Proteomes" id="UP000698242">
    <property type="component" value="Unassembled WGS sequence"/>
</dbReference>
<name>A0A921NSY2_9RHOB</name>
<feature type="signal peptide" evidence="2">
    <location>
        <begin position="1"/>
        <end position="28"/>
    </location>
</feature>